<protein>
    <submittedName>
        <fullName evidence="1">Uncharacterized protein</fullName>
    </submittedName>
</protein>
<comment type="caution">
    <text evidence="1">The sequence shown here is derived from an EMBL/GenBank/DDBJ whole genome shotgun (WGS) entry which is preliminary data.</text>
</comment>
<evidence type="ECO:0000313" key="1">
    <source>
        <dbReference type="EMBL" id="KAG1764766.1"/>
    </source>
</evidence>
<sequence>MYQAEVDMDTHVDSLVADFAFPQLAFNASKQAMWEAHPVEYVRVSVDEYENFSSPVSGVTSFLLSLASNRTKTAFLPMLQFINTVLRSASAPLQ</sequence>
<evidence type="ECO:0000313" key="2">
    <source>
        <dbReference type="Proteomes" id="UP000714275"/>
    </source>
</evidence>
<accession>A0A9P6ZI70</accession>
<dbReference type="AlphaFoldDB" id="A0A9P6ZI70"/>
<organism evidence="1 2">
    <name type="scientific">Suillus placidus</name>
    <dbReference type="NCBI Taxonomy" id="48579"/>
    <lineage>
        <taxon>Eukaryota</taxon>
        <taxon>Fungi</taxon>
        <taxon>Dikarya</taxon>
        <taxon>Basidiomycota</taxon>
        <taxon>Agaricomycotina</taxon>
        <taxon>Agaricomycetes</taxon>
        <taxon>Agaricomycetidae</taxon>
        <taxon>Boletales</taxon>
        <taxon>Suillineae</taxon>
        <taxon>Suillaceae</taxon>
        <taxon>Suillus</taxon>
    </lineage>
</organism>
<dbReference type="InterPro" id="IPR011989">
    <property type="entry name" value="ARM-like"/>
</dbReference>
<reference evidence="1" key="1">
    <citation type="journal article" date="2020" name="New Phytol.">
        <title>Comparative genomics reveals dynamic genome evolution in host specialist ectomycorrhizal fungi.</title>
        <authorList>
            <person name="Lofgren L.A."/>
            <person name="Nguyen N.H."/>
            <person name="Vilgalys R."/>
            <person name="Ruytinx J."/>
            <person name="Liao H.L."/>
            <person name="Branco S."/>
            <person name="Kuo A."/>
            <person name="LaButti K."/>
            <person name="Lipzen A."/>
            <person name="Andreopoulos W."/>
            <person name="Pangilinan J."/>
            <person name="Riley R."/>
            <person name="Hundley H."/>
            <person name="Na H."/>
            <person name="Barry K."/>
            <person name="Grigoriev I.V."/>
            <person name="Stajich J.E."/>
            <person name="Kennedy P.G."/>
        </authorList>
    </citation>
    <scope>NUCLEOTIDE SEQUENCE</scope>
    <source>
        <strain evidence="1">DOB743</strain>
    </source>
</reference>
<keyword evidence="2" id="KW-1185">Reference proteome</keyword>
<dbReference type="Proteomes" id="UP000714275">
    <property type="component" value="Unassembled WGS sequence"/>
</dbReference>
<dbReference type="Gene3D" id="1.25.10.10">
    <property type="entry name" value="Leucine-rich Repeat Variant"/>
    <property type="match status" value="1"/>
</dbReference>
<gene>
    <name evidence="1" type="ORF">EV702DRAFT_1153354</name>
</gene>
<dbReference type="EMBL" id="JABBWD010000119">
    <property type="protein sequence ID" value="KAG1764766.1"/>
    <property type="molecule type" value="Genomic_DNA"/>
</dbReference>
<dbReference type="OrthoDB" id="2688448at2759"/>
<name>A0A9P6ZI70_9AGAM</name>
<proteinExistence type="predicted"/>